<dbReference type="GO" id="GO:0005886">
    <property type="term" value="C:plasma membrane"/>
    <property type="evidence" value="ECO:0007669"/>
    <property type="project" value="UniProtKB-SubCell"/>
</dbReference>
<evidence type="ECO:0000256" key="2">
    <source>
        <dbReference type="ARBA" id="ARBA00008979"/>
    </source>
</evidence>
<dbReference type="SUPFAM" id="SSF63877">
    <property type="entry name" value="Methuselah ectodomain"/>
    <property type="match status" value="1"/>
</dbReference>
<dbReference type="PANTHER" id="PTHR47154:SF2">
    <property type="entry name" value="G-PROTEIN COUPLED RECEPTOR MTH-RELATED"/>
    <property type="match status" value="1"/>
</dbReference>
<dbReference type="PROSITE" id="PS50261">
    <property type="entry name" value="G_PROTEIN_RECEP_F2_4"/>
    <property type="match status" value="1"/>
</dbReference>
<evidence type="ECO:0000256" key="13">
    <source>
        <dbReference type="SAM" id="Phobius"/>
    </source>
</evidence>
<dbReference type="InterPro" id="IPR000832">
    <property type="entry name" value="GPCR_2_secretin-like"/>
</dbReference>
<gene>
    <name evidence="16" type="primary">106094803</name>
</gene>
<keyword evidence="10" id="KW-0675">Receptor</keyword>
<comment type="subcellular location">
    <subcellularLocation>
        <location evidence="1">Cell membrane</location>
        <topology evidence="1">Multi-pass membrane protein</topology>
    </subcellularLocation>
</comment>
<feature type="chain" id="PRO_5009326750" description="G-protein coupled receptors family 2 profile 2 domain-containing protein" evidence="14">
    <location>
        <begin position="22"/>
        <end position="513"/>
    </location>
</feature>
<dbReference type="STRING" id="35570.A0A1I8PJT1"/>
<keyword evidence="9" id="KW-1015">Disulfide bond</keyword>
<keyword evidence="7" id="KW-0297">G-protein coupled receptor</keyword>
<sequence>MYLRNIFKTLMLLCCMRASSTEDTPFCNFEDTVDLTHAQRFANGSYLYGEDVIIPPDQVATYDYEIIYDGEQIPRESHLRGCVCKPGARNCMKFCCHPTKETIWNNTRECTDLYEVPKFNHNIKVISANGTRRQVDITKSFTMVLGVPCDNAYPLDPNMNLHEQWDLLENGSLLIYYNLRLLSKRDFCMMPEPTVEGGDEGEWILSPMVCPISKPVSVSRLFNNVADVISITFIILTILVILVKPEKCNLQENCLLSFLISLAIGNIVLASMYISDAQLSGFWCSFVGFCGYFFSVVSYFWLNVIYFDLMKSIVNRENHFLTYLGYGWGIPAALTLLLVLVQNSNLLDYLKPGIGEDTCWFDAYNWSALFYFYAINICLLCLNIVCYVITLRKMRTILQHQPTRKDDLEKSADQYGRLLILMVVLSCFETISNIESVLYPNRENVWYFVSDIVDAMEGPMIFWIFAVKPVIEIRRTRFQENGPCYDPLDEGITLADAPGFKTIEDSPPTYDRF</sequence>
<evidence type="ECO:0000256" key="11">
    <source>
        <dbReference type="ARBA" id="ARBA00023180"/>
    </source>
</evidence>
<feature type="domain" description="G-protein coupled receptors family 2 profile 2" evidence="15">
    <location>
        <begin position="219"/>
        <end position="469"/>
    </location>
</feature>
<dbReference type="InterPro" id="IPR044860">
    <property type="entry name" value="Methusela_ecto_dom_1"/>
</dbReference>
<feature type="transmembrane region" description="Helical" evidence="13">
    <location>
        <begin position="255"/>
        <end position="274"/>
    </location>
</feature>
<evidence type="ECO:0000313" key="16">
    <source>
        <dbReference type="EnsemblMetazoa" id="SCAU008684-PA"/>
    </source>
</evidence>
<keyword evidence="17" id="KW-1185">Reference proteome</keyword>
<evidence type="ECO:0000313" key="17">
    <source>
        <dbReference type="Proteomes" id="UP000095300"/>
    </source>
</evidence>
<evidence type="ECO:0000256" key="1">
    <source>
        <dbReference type="ARBA" id="ARBA00004651"/>
    </source>
</evidence>
<evidence type="ECO:0000256" key="6">
    <source>
        <dbReference type="ARBA" id="ARBA00022989"/>
    </source>
</evidence>
<dbReference type="Pfam" id="PF00002">
    <property type="entry name" value="7tm_2"/>
    <property type="match status" value="1"/>
</dbReference>
<evidence type="ECO:0000256" key="12">
    <source>
        <dbReference type="ARBA" id="ARBA00023224"/>
    </source>
</evidence>
<protein>
    <recommendedName>
        <fullName evidence="15">G-protein coupled receptors family 2 profile 2 domain-containing protein</fullName>
    </recommendedName>
</protein>
<feature type="transmembrane region" description="Helical" evidence="13">
    <location>
        <begin position="445"/>
        <end position="467"/>
    </location>
</feature>
<evidence type="ECO:0000256" key="7">
    <source>
        <dbReference type="ARBA" id="ARBA00023040"/>
    </source>
</evidence>
<dbReference type="PANTHER" id="PTHR47154">
    <property type="entry name" value="G-PROTEIN COUPLED RECEPTOR MTH-RELATED"/>
    <property type="match status" value="1"/>
</dbReference>
<dbReference type="InterPro" id="IPR036272">
    <property type="entry name" value="Methuselah_N_sf"/>
</dbReference>
<dbReference type="EnsemblMetazoa" id="SCAU008684-RA">
    <property type="protein sequence ID" value="SCAU008684-PA"/>
    <property type="gene ID" value="SCAU008684"/>
</dbReference>
<dbReference type="Proteomes" id="UP000095300">
    <property type="component" value="Unassembled WGS sequence"/>
</dbReference>
<evidence type="ECO:0000256" key="3">
    <source>
        <dbReference type="ARBA" id="ARBA00022475"/>
    </source>
</evidence>
<feature type="transmembrane region" description="Helical" evidence="13">
    <location>
        <begin position="280"/>
        <end position="302"/>
    </location>
</feature>
<dbReference type="VEuPathDB" id="VectorBase:SCAU008684"/>
<evidence type="ECO:0000256" key="9">
    <source>
        <dbReference type="ARBA" id="ARBA00023157"/>
    </source>
</evidence>
<feature type="transmembrane region" description="Helical" evidence="13">
    <location>
        <begin position="370"/>
        <end position="391"/>
    </location>
</feature>
<dbReference type="SUPFAM" id="SSF81321">
    <property type="entry name" value="Family A G protein-coupled receptor-like"/>
    <property type="match status" value="1"/>
</dbReference>
<dbReference type="GO" id="GO:0008528">
    <property type="term" value="F:G protein-coupled peptide receptor activity"/>
    <property type="evidence" value="ECO:0007669"/>
    <property type="project" value="TreeGrafter"/>
</dbReference>
<keyword evidence="11" id="KW-0325">Glycoprotein</keyword>
<organism evidence="16 17">
    <name type="scientific">Stomoxys calcitrans</name>
    <name type="common">Stable fly</name>
    <name type="synonym">Conops calcitrans</name>
    <dbReference type="NCBI Taxonomy" id="35570"/>
    <lineage>
        <taxon>Eukaryota</taxon>
        <taxon>Metazoa</taxon>
        <taxon>Ecdysozoa</taxon>
        <taxon>Arthropoda</taxon>
        <taxon>Hexapoda</taxon>
        <taxon>Insecta</taxon>
        <taxon>Pterygota</taxon>
        <taxon>Neoptera</taxon>
        <taxon>Endopterygota</taxon>
        <taxon>Diptera</taxon>
        <taxon>Brachycera</taxon>
        <taxon>Muscomorpha</taxon>
        <taxon>Muscoidea</taxon>
        <taxon>Muscidae</taxon>
        <taxon>Stomoxys</taxon>
    </lineage>
</organism>
<keyword evidence="5 14" id="KW-0732">Signal</keyword>
<dbReference type="AlphaFoldDB" id="A0A1I8PJT1"/>
<dbReference type="InterPro" id="IPR051384">
    <property type="entry name" value="Mth_GPCR"/>
</dbReference>
<keyword evidence="12" id="KW-0807">Transducer</keyword>
<dbReference type="GO" id="GO:0007166">
    <property type="term" value="P:cell surface receptor signaling pathway"/>
    <property type="evidence" value="ECO:0007669"/>
    <property type="project" value="InterPro"/>
</dbReference>
<comment type="similarity">
    <text evidence="2">Belongs to the G-protein coupled receptor 2 family. Mth subfamily.</text>
</comment>
<dbReference type="Gene3D" id="2.170.180.11">
    <property type="entry name" value="Methuselah ectodomain, domain 2"/>
    <property type="match status" value="1"/>
</dbReference>
<dbReference type="InterPro" id="IPR023311">
    <property type="entry name" value="Methusela_ecto_dom_2"/>
</dbReference>
<feature type="signal peptide" evidence="14">
    <location>
        <begin position="1"/>
        <end position="21"/>
    </location>
</feature>
<keyword evidence="3" id="KW-1003">Cell membrane</keyword>
<dbReference type="InterPro" id="IPR010596">
    <property type="entry name" value="Methuselah_N_dom"/>
</dbReference>
<dbReference type="InterPro" id="IPR017981">
    <property type="entry name" value="GPCR_2-like_7TM"/>
</dbReference>
<keyword evidence="4 13" id="KW-0812">Transmembrane</keyword>
<evidence type="ECO:0000256" key="10">
    <source>
        <dbReference type="ARBA" id="ARBA00023170"/>
    </source>
</evidence>
<evidence type="ECO:0000259" key="15">
    <source>
        <dbReference type="PROSITE" id="PS50261"/>
    </source>
</evidence>
<dbReference type="Gene3D" id="1.20.1070.10">
    <property type="entry name" value="Rhodopsin 7-helix transmembrane proteins"/>
    <property type="match status" value="1"/>
</dbReference>
<name>A0A1I8PJT1_STOCA</name>
<evidence type="ECO:0000256" key="8">
    <source>
        <dbReference type="ARBA" id="ARBA00023136"/>
    </source>
</evidence>
<proteinExistence type="inferred from homology"/>
<feature type="transmembrane region" description="Helical" evidence="13">
    <location>
        <begin position="221"/>
        <end position="243"/>
    </location>
</feature>
<accession>A0A1I8PJT1</accession>
<evidence type="ECO:0000256" key="5">
    <source>
        <dbReference type="ARBA" id="ARBA00022729"/>
    </source>
</evidence>
<keyword evidence="6 13" id="KW-1133">Transmembrane helix</keyword>
<dbReference type="Pfam" id="PF06652">
    <property type="entry name" value="Methuselah_N"/>
    <property type="match status" value="1"/>
</dbReference>
<feature type="transmembrane region" description="Helical" evidence="13">
    <location>
        <begin position="418"/>
        <end position="439"/>
    </location>
</feature>
<dbReference type="Gene3D" id="2.30.160.11">
    <property type="match status" value="1"/>
</dbReference>
<keyword evidence="8 13" id="KW-0472">Membrane</keyword>
<evidence type="ECO:0000256" key="4">
    <source>
        <dbReference type="ARBA" id="ARBA00022692"/>
    </source>
</evidence>
<feature type="transmembrane region" description="Helical" evidence="13">
    <location>
        <begin position="323"/>
        <end position="341"/>
    </location>
</feature>
<evidence type="ECO:0000256" key="14">
    <source>
        <dbReference type="SAM" id="SignalP"/>
    </source>
</evidence>
<reference evidence="16" key="1">
    <citation type="submission" date="2020-05" db="UniProtKB">
        <authorList>
            <consortium name="EnsemblMetazoa"/>
        </authorList>
    </citation>
    <scope>IDENTIFICATION</scope>
    <source>
        <strain evidence="16">USDA</strain>
    </source>
</reference>